<proteinExistence type="predicted"/>
<sequence>MLSHMLATIARKITGIAAGGRLTVAKEKTKAHVLAAPQIIKRHKTTTRDRGQPNLTAIVRATGCSERSSGKTTKLNTPNS</sequence>
<gene>
    <name evidence="1" type="ORF">FNA67_04180</name>
</gene>
<organism evidence="1 2">
    <name type="scientific">Paradevosia tibetensis</name>
    <dbReference type="NCBI Taxonomy" id="1447062"/>
    <lineage>
        <taxon>Bacteria</taxon>
        <taxon>Pseudomonadati</taxon>
        <taxon>Pseudomonadota</taxon>
        <taxon>Alphaproteobacteria</taxon>
        <taxon>Hyphomicrobiales</taxon>
        <taxon>Devosiaceae</taxon>
        <taxon>Paradevosia</taxon>
    </lineage>
</organism>
<keyword evidence="2" id="KW-1185">Reference proteome</keyword>
<dbReference type="RefSeq" id="WP_147655177.1">
    <property type="nucleotide sequence ID" value="NZ_BMFM01000001.1"/>
</dbReference>
<dbReference type="KEGG" id="yti:FNA67_04180"/>
<dbReference type="Proteomes" id="UP000321062">
    <property type="component" value="Chromosome"/>
</dbReference>
<reference evidence="1 2" key="1">
    <citation type="journal article" date="2015" name="Int. J. Syst. Evol. Microbiol.">
        <title>Youhaiella tibetensis gen. nov., sp. nov., isolated from subsurface sediment.</title>
        <authorList>
            <person name="Wang Y.X."/>
            <person name="Huang F.Q."/>
            <person name="Nogi Y."/>
            <person name="Pang S.J."/>
            <person name="Wang P.K."/>
            <person name="Lv J."/>
        </authorList>
    </citation>
    <scope>NUCLEOTIDE SEQUENCE [LARGE SCALE GENOMIC DNA]</scope>
    <source>
        <strain evidence="2">fig4</strain>
    </source>
</reference>
<evidence type="ECO:0000313" key="1">
    <source>
        <dbReference type="EMBL" id="QEE19420.1"/>
    </source>
</evidence>
<protein>
    <submittedName>
        <fullName evidence="1">Uncharacterized protein</fullName>
    </submittedName>
</protein>
<dbReference type="AlphaFoldDB" id="A0A5B9DJJ2"/>
<accession>A0A5B9DJJ2</accession>
<name>A0A5B9DJJ2_9HYPH</name>
<evidence type="ECO:0000313" key="2">
    <source>
        <dbReference type="Proteomes" id="UP000321062"/>
    </source>
</evidence>
<dbReference type="EMBL" id="CP041690">
    <property type="protein sequence ID" value="QEE19420.1"/>
    <property type="molecule type" value="Genomic_DNA"/>
</dbReference>